<dbReference type="InterPro" id="IPR013805">
    <property type="entry name" value="GrpE_CC"/>
</dbReference>
<organism evidence="8 9">
    <name type="scientific">Roseofilum acuticapitatum BLCC-M154</name>
    <dbReference type="NCBI Taxonomy" id="3022444"/>
    <lineage>
        <taxon>Bacteria</taxon>
        <taxon>Bacillati</taxon>
        <taxon>Cyanobacteriota</taxon>
        <taxon>Cyanophyceae</taxon>
        <taxon>Desertifilales</taxon>
        <taxon>Desertifilaceae</taxon>
        <taxon>Roseofilum</taxon>
        <taxon>Roseofilum acuticapitatum</taxon>
    </lineage>
</organism>
<dbReference type="EMBL" id="JAQOSP010000019">
    <property type="protein sequence ID" value="MDJ1168418.1"/>
    <property type="molecule type" value="Genomic_DNA"/>
</dbReference>
<feature type="coiled-coil region" evidence="6">
    <location>
        <begin position="84"/>
        <end position="111"/>
    </location>
</feature>
<dbReference type="SUPFAM" id="SSF51064">
    <property type="entry name" value="Head domain of nucleotide exchange factor GrpE"/>
    <property type="match status" value="1"/>
</dbReference>
<keyword evidence="9" id="KW-1185">Reference proteome</keyword>
<comment type="function">
    <text evidence="3 4">Participates actively in the response to hyperosmotic and heat shock by preventing the aggregation of stress-denatured proteins, in association with DnaK and GrpE. It is the nucleotide exchange factor for DnaK and may function as a thermosensor. Unfolded proteins bind initially to DnaJ; upon interaction with the DnaJ-bound protein, DnaK hydrolyzes its bound ATP, resulting in the formation of a stable complex. GrpE releases ADP from DnaK; ATP binding to DnaK triggers the release of the substrate protein, thus completing the reaction cycle. Several rounds of ATP-dependent interactions between DnaJ, DnaK and GrpE are required for fully efficient folding.</text>
</comment>
<dbReference type="PANTHER" id="PTHR21237:SF23">
    <property type="entry name" value="GRPE PROTEIN HOMOLOG, MITOCHONDRIAL"/>
    <property type="match status" value="1"/>
</dbReference>
<reference evidence="8 9" key="1">
    <citation type="submission" date="2023-01" db="EMBL/GenBank/DDBJ databases">
        <title>Novel diversity within Roseofilum (Cyanobacteria; Desertifilaceae) from marine benthic mats with descriptions of four novel species.</title>
        <authorList>
            <person name="Wang Y."/>
            <person name="Berthold D.E."/>
            <person name="Hu J."/>
            <person name="Lefler F.W."/>
            <person name="Laughinghouse H.D. IV."/>
        </authorList>
    </citation>
    <scope>NUCLEOTIDE SEQUENCE [LARGE SCALE GENOMIC DNA]</scope>
    <source>
        <strain evidence="8 9">BLCC-M154</strain>
    </source>
</reference>
<feature type="compositionally biased region" description="Acidic residues" evidence="7">
    <location>
        <begin position="239"/>
        <end position="257"/>
    </location>
</feature>
<dbReference type="InterPro" id="IPR009012">
    <property type="entry name" value="GrpE_head"/>
</dbReference>
<evidence type="ECO:0000256" key="3">
    <source>
        <dbReference type="HAMAP-Rule" id="MF_01151"/>
    </source>
</evidence>
<sequence>MDESKQVENSQNQTPEDPLNTAENPGNVSAPPPETVSVEAEQGIEQTPGEEKIASEATEPSSEAVNPAVHEADVAQAAFLAEVLASKESELATLKQSYDEVKAQYQRLGADFDNFRKRTQKEKGDLEDQVKCKTIQELLPVVDNFERARSHIKPQNDGEMTIHKSYQSVYKQLVDCLKRIGVSPMRAEGKEFDPNLHEAVMKEATSEYPEGTVTEELMRGYLINDRVLRHAMVKVATAPEEEPEPTPDDTSEPSQELEAEKSDRSDS</sequence>
<comment type="similarity">
    <text evidence="1 3 5">Belongs to the GrpE family.</text>
</comment>
<evidence type="ECO:0000313" key="8">
    <source>
        <dbReference type="EMBL" id="MDJ1168418.1"/>
    </source>
</evidence>
<dbReference type="Gene3D" id="2.30.22.10">
    <property type="entry name" value="Head domain of nucleotide exchange factor GrpE"/>
    <property type="match status" value="1"/>
</dbReference>
<dbReference type="Gene3D" id="3.90.20.20">
    <property type="match status" value="1"/>
</dbReference>
<dbReference type="InterPro" id="IPR000740">
    <property type="entry name" value="GrpE"/>
</dbReference>
<evidence type="ECO:0000256" key="4">
    <source>
        <dbReference type="RuleBase" id="RU000639"/>
    </source>
</evidence>
<evidence type="ECO:0000256" key="1">
    <source>
        <dbReference type="ARBA" id="ARBA00009054"/>
    </source>
</evidence>
<feature type="compositionally biased region" description="Basic and acidic residues" evidence="7">
    <location>
        <begin position="258"/>
        <end position="267"/>
    </location>
</feature>
<dbReference type="NCBIfam" id="NF010738">
    <property type="entry name" value="PRK14140.1"/>
    <property type="match status" value="1"/>
</dbReference>
<evidence type="ECO:0000256" key="6">
    <source>
        <dbReference type="SAM" id="Coils"/>
    </source>
</evidence>
<dbReference type="HAMAP" id="MF_01151">
    <property type="entry name" value="GrpE"/>
    <property type="match status" value="1"/>
</dbReference>
<comment type="subcellular location">
    <subcellularLocation>
        <location evidence="3">Cytoplasm</location>
    </subcellularLocation>
</comment>
<gene>
    <name evidence="3 8" type="primary">grpE</name>
    <name evidence="8" type="ORF">PMG71_03145</name>
</gene>
<feature type="region of interest" description="Disordered" evidence="7">
    <location>
        <begin position="234"/>
        <end position="267"/>
    </location>
</feature>
<feature type="region of interest" description="Disordered" evidence="7">
    <location>
        <begin position="1"/>
        <end position="68"/>
    </location>
</feature>
<comment type="subunit">
    <text evidence="3">Homodimer.</text>
</comment>
<accession>A0ABT7AND8</accession>
<keyword evidence="3 4" id="KW-0346">Stress response</keyword>
<evidence type="ECO:0000256" key="7">
    <source>
        <dbReference type="SAM" id="MobiDB-lite"/>
    </source>
</evidence>
<dbReference type="PRINTS" id="PR00773">
    <property type="entry name" value="GRPEPROTEIN"/>
</dbReference>
<proteinExistence type="inferred from homology"/>
<feature type="compositionally biased region" description="Polar residues" evidence="7">
    <location>
        <begin position="7"/>
        <end position="27"/>
    </location>
</feature>
<keyword evidence="3" id="KW-0963">Cytoplasm</keyword>
<dbReference type="RefSeq" id="WP_347179190.1">
    <property type="nucleotide sequence ID" value="NZ_JAQOSP010000019.1"/>
</dbReference>
<comment type="caution">
    <text evidence="8">The sequence shown here is derived from an EMBL/GenBank/DDBJ whole genome shotgun (WGS) entry which is preliminary data.</text>
</comment>
<dbReference type="SUPFAM" id="SSF58014">
    <property type="entry name" value="Coiled-coil domain of nucleotide exchange factor GrpE"/>
    <property type="match status" value="1"/>
</dbReference>
<dbReference type="Proteomes" id="UP001235303">
    <property type="component" value="Unassembled WGS sequence"/>
</dbReference>
<evidence type="ECO:0000256" key="5">
    <source>
        <dbReference type="RuleBase" id="RU004478"/>
    </source>
</evidence>
<protein>
    <recommendedName>
        <fullName evidence="3 4">Protein GrpE</fullName>
    </recommendedName>
    <alternativeName>
        <fullName evidence="3">HSP-70 cofactor</fullName>
    </alternativeName>
</protein>
<dbReference type="NCBIfam" id="NF010741">
    <property type="entry name" value="PRK14143.1"/>
    <property type="match status" value="1"/>
</dbReference>
<keyword evidence="6" id="KW-0175">Coiled coil</keyword>
<dbReference type="Pfam" id="PF01025">
    <property type="entry name" value="GrpE"/>
    <property type="match status" value="1"/>
</dbReference>
<evidence type="ECO:0000313" key="9">
    <source>
        <dbReference type="Proteomes" id="UP001235303"/>
    </source>
</evidence>
<keyword evidence="2 3" id="KW-0143">Chaperone</keyword>
<dbReference type="CDD" id="cd00446">
    <property type="entry name" value="GrpE"/>
    <property type="match status" value="1"/>
</dbReference>
<dbReference type="PROSITE" id="PS01071">
    <property type="entry name" value="GRPE"/>
    <property type="match status" value="1"/>
</dbReference>
<dbReference type="PANTHER" id="PTHR21237">
    <property type="entry name" value="GRPE PROTEIN"/>
    <property type="match status" value="1"/>
</dbReference>
<name>A0ABT7AND8_9CYAN</name>
<evidence type="ECO:0000256" key="2">
    <source>
        <dbReference type="ARBA" id="ARBA00023186"/>
    </source>
</evidence>